<evidence type="ECO:0000256" key="2">
    <source>
        <dbReference type="SAM" id="SignalP"/>
    </source>
</evidence>
<organism evidence="4 5">
    <name type="scientific">Chitiniphilus shinanonensis</name>
    <dbReference type="NCBI Taxonomy" id="553088"/>
    <lineage>
        <taxon>Bacteria</taxon>
        <taxon>Pseudomonadati</taxon>
        <taxon>Pseudomonadota</taxon>
        <taxon>Betaproteobacteria</taxon>
        <taxon>Neisseriales</taxon>
        <taxon>Chitinibacteraceae</taxon>
        <taxon>Chitiniphilus</taxon>
    </lineage>
</organism>
<dbReference type="CDD" id="cd12215">
    <property type="entry name" value="ChiC_BD"/>
    <property type="match status" value="2"/>
</dbReference>
<reference evidence="5" key="1">
    <citation type="journal article" date="2019" name="Int. J. Syst. Evol. Microbiol.">
        <title>The Global Catalogue of Microorganisms (GCM) 10K type strain sequencing project: providing services to taxonomists for standard genome sequencing and annotation.</title>
        <authorList>
            <consortium name="The Broad Institute Genomics Platform"/>
            <consortium name="The Broad Institute Genome Sequencing Center for Infectious Disease"/>
            <person name="Wu L."/>
            <person name="Ma J."/>
        </authorList>
    </citation>
    <scope>NUCLEOTIDE SEQUENCE [LARGE SCALE GENOMIC DNA]</scope>
    <source>
        <strain evidence="5">NBRC 104970</strain>
    </source>
</reference>
<evidence type="ECO:0000256" key="1">
    <source>
        <dbReference type="ARBA" id="ARBA00022801"/>
    </source>
</evidence>
<gene>
    <name evidence="4" type="ORF">GCM10007860_23200</name>
</gene>
<dbReference type="SMART" id="SM00495">
    <property type="entry name" value="ChtBD3"/>
    <property type="match status" value="2"/>
</dbReference>
<proteinExistence type="predicted"/>
<comment type="caution">
    <text evidence="4">The sequence shown here is derived from an EMBL/GenBank/DDBJ whole genome shotgun (WGS) entry which is preliminary data.</text>
</comment>
<dbReference type="Proteomes" id="UP001156836">
    <property type="component" value="Unassembled WGS sequence"/>
</dbReference>
<dbReference type="SUPFAM" id="SSF51055">
    <property type="entry name" value="Carbohydrate binding domain"/>
    <property type="match status" value="2"/>
</dbReference>
<accession>A0ABQ6BT36</accession>
<protein>
    <recommendedName>
        <fullName evidence="3">Chitin-binding type-3 domain-containing protein</fullName>
    </recommendedName>
</protein>
<name>A0ABQ6BT36_9NEIS</name>
<evidence type="ECO:0000313" key="5">
    <source>
        <dbReference type="Proteomes" id="UP001156836"/>
    </source>
</evidence>
<sequence>MKLALCCAAALLASAAAQATCIPPPPDAFTTPGLTGGVPPKVGDDALLPTRRPLTNAGTDYYCPMPIELGLAYRIYNYQSTAVVHGLLDEQIQQAGLPLTPGPTAPAWDAATVYLQGQQVSYDGATYEAQWWTQGEQPGASVYGAWRPVDNGVASTWSGSRAYQAGEKAVYDNKVWQARWWTQGEQPGSNEWGAWQATNDPVPPPAVPLPSRYSASLNWANGEITVTLQSVNGAINGRPAYVEVREQGVPLGRITQFPLLYRDCFGAPECQPGAYWTGGAKFVSTKLPGAAWISLWACNAQDVCRPAELTRWVYGQTTNGNPSEPFPLEGDPRLSP</sequence>
<feature type="domain" description="Chitin-binding type-3" evidence="3">
    <location>
        <begin position="154"/>
        <end position="198"/>
    </location>
</feature>
<dbReference type="InterPro" id="IPR036573">
    <property type="entry name" value="CBM_sf_5/12"/>
</dbReference>
<dbReference type="EMBL" id="BSOZ01000037">
    <property type="protein sequence ID" value="GLS05170.1"/>
    <property type="molecule type" value="Genomic_DNA"/>
</dbReference>
<keyword evidence="2" id="KW-0732">Signal</keyword>
<feature type="signal peptide" evidence="2">
    <location>
        <begin position="1"/>
        <end position="19"/>
    </location>
</feature>
<feature type="chain" id="PRO_5045120274" description="Chitin-binding type-3 domain-containing protein" evidence="2">
    <location>
        <begin position="20"/>
        <end position="336"/>
    </location>
</feature>
<evidence type="ECO:0000259" key="3">
    <source>
        <dbReference type="SMART" id="SM00495"/>
    </source>
</evidence>
<dbReference type="Pfam" id="PF02839">
    <property type="entry name" value="CBM_5_12"/>
    <property type="match status" value="1"/>
</dbReference>
<dbReference type="RefSeq" id="WP_018747338.1">
    <property type="nucleotide sequence ID" value="NZ_BSOZ01000037.1"/>
</dbReference>
<evidence type="ECO:0000313" key="4">
    <source>
        <dbReference type="EMBL" id="GLS05170.1"/>
    </source>
</evidence>
<dbReference type="InterPro" id="IPR003610">
    <property type="entry name" value="CBM5/12"/>
</dbReference>
<feature type="domain" description="Chitin-binding type-3" evidence="3">
    <location>
        <begin position="105"/>
        <end position="149"/>
    </location>
</feature>
<dbReference type="Gene3D" id="2.10.10.20">
    <property type="entry name" value="Carbohydrate-binding module superfamily 5/12"/>
    <property type="match status" value="2"/>
</dbReference>
<keyword evidence="5" id="KW-1185">Reference proteome</keyword>
<keyword evidence="1" id="KW-0378">Hydrolase</keyword>